<dbReference type="SUPFAM" id="SSF52833">
    <property type="entry name" value="Thioredoxin-like"/>
    <property type="match status" value="1"/>
</dbReference>
<organism evidence="2 3">
    <name type="scientific">Sedimentibacter acidaminivorans</name>
    <dbReference type="NCBI Taxonomy" id="913099"/>
    <lineage>
        <taxon>Bacteria</taxon>
        <taxon>Bacillati</taxon>
        <taxon>Bacillota</taxon>
        <taxon>Tissierellia</taxon>
        <taxon>Sedimentibacter</taxon>
    </lineage>
</organism>
<dbReference type="InterPro" id="IPR004879">
    <property type="entry name" value="Ssp411-like_TRX"/>
</dbReference>
<dbReference type="SUPFAM" id="SSF48208">
    <property type="entry name" value="Six-hairpin glycosidases"/>
    <property type="match status" value="1"/>
</dbReference>
<dbReference type="InterPro" id="IPR008928">
    <property type="entry name" value="6-hairpin_glycosidase_sf"/>
</dbReference>
<reference evidence="2 3" key="1">
    <citation type="submission" date="2021-03" db="EMBL/GenBank/DDBJ databases">
        <title>Genomic Encyclopedia of Type Strains, Phase IV (KMG-IV): sequencing the most valuable type-strain genomes for metagenomic binning, comparative biology and taxonomic classification.</title>
        <authorList>
            <person name="Goeker M."/>
        </authorList>
    </citation>
    <scope>NUCLEOTIDE SEQUENCE [LARGE SCALE GENOMIC DNA]</scope>
    <source>
        <strain evidence="2 3">DSM 24004</strain>
    </source>
</reference>
<dbReference type="Gene3D" id="1.50.10.10">
    <property type="match status" value="2"/>
</dbReference>
<evidence type="ECO:0000313" key="2">
    <source>
        <dbReference type="EMBL" id="MBP1925581.1"/>
    </source>
</evidence>
<dbReference type="EMBL" id="JAGGKS010000003">
    <property type="protein sequence ID" value="MBP1925581.1"/>
    <property type="molecule type" value="Genomic_DNA"/>
</dbReference>
<dbReference type="PANTHER" id="PTHR42899">
    <property type="entry name" value="SPERMATOGENESIS-ASSOCIATED PROTEIN 20"/>
    <property type="match status" value="1"/>
</dbReference>
<evidence type="ECO:0000313" key="3">
    <source>
        <dbReference type="Proteomes" id="UP001519342"/>
    </source>
</evidence>
<dbReference type="Pfam" id="PF03190">
    <property type="entry name" value="Thioredox_DsbH"/>
    <property type="match status" value="1"/>
</dbReference>
<dbReference type="InterPro" id="IPR024705">
    <property type="entry name" value="Ssp411"/>
</dbReference>
<protein>
    <submittedName>
        <fullName evidence="2">Uncharacterized protein YyaL (SSP411 family)</fullName>
    </submittedName>
</protein>
<keyword evidence="3" id="KW-1185">Reference proteome</keyword>
<comment type="caution">
    <text evidence="2">The sequence shown here is derived from an EMBL/GenBank/DDBJ whole genome shotgun (WGS) entry which is preliminary data.</text>
</comment>
<gene>
    <name evidence="2" type="ORF">J2Z76_001440</name>
</gene>
<dbReference type="InterPro" id="IPR036249">
    <property type="entry name" value="Thioredoxin-like_sf"/>
</dbReference>
<dbReference type="Proteomes" id="UP001519342">
    <property type="component" value="Unassembled WGS sequence"/>
</dbReference>
<evidence type="ECO:0000259" key="1">
    <source>
        <dbReference type="Pfam" id="PF03190"/>
    </source>
</evidence>
<dbReference type="Gene3D" id="3.40.30.10">
    <property type="entry name" value="Glutaredoxin"/>
    <property type="match status" value="1"/>
</dbReference>
<name>A0ABS4GD25_9FIRM</name>
<proteinExistence type="predicted"/>
<sequence>MAHKSFEDAEVAEALNKDFVCIKVDREERPDIDSVYMSVAQRLTGSGGWPLTIIMTAEQKPFFAGTYFPKQSRYGIKGLLDILTIVTTKWKNNKDEILESSSNITDIIKKQENIRGEKFNLSKDIIETAKETFRKSFDKKYGGFGKSPKFPQPSNIMFLMKYYELEDDEKVLEIVEKTLDGMYRGGIFDHIGFGFSRYSTDDKWLVPHFEKMLYDNAGLVICYIEAYQLTKKVIYKEVVTKTLDYILREMTNEDGGFYSAQDADSEGEEGKYYVFTPDEVISILGEEAGKNFNNYYDITKRGNFEGKNIPNLIDNENYFETDENIEIMINRMYEYRLKRTKLHKDDKILTSWNGMMIVAFAMAYKVFGDEKYLRASENALRFIKKNLIGEDNKIGVRYRDGSTLENGTLDDYAFYIWALIEMYEATYEIHYLKRAVKFNDKMIKLFWDNTNGGFFLTSNDSESLIYRPKEVYDGAMASGNSVAALCLVILSKLTGNIKFEEMSRKQIDFYTNIISEYPSGYTFALLSIMYELYPSREVICILKNKEDINKLKKLIKSKYLPNTVVVVLEKTELDEASEVIEFIKNYNLKDDKSTYYICVNKECELPITNFAELEKKLFNF</sequence>
<accession>A0ABS4GD25</accession>
<dbReference type="PIRSF" id="PIRSF006402">
    <property type="entry name" value="UCP006402_thioredoxin"/>
    <property type="match status" value="1"/>
</dbReference>
<dbReference type="InterPro" id="IPR012341">
    <property type="entry name" value="6hp_glycosidase-like_sf"/>
</dbReference>
<feature type="domain" description="Spermatogenesis-associated protein 20-like TRX" evidence="1">
    <location>
        <begin position="1"/>
        <end position="108"/>
    </location>
</feature>
<dbReference type="PANTHER" id="PTHR42899:SF1">
    <property type="entry name" value="SPERMATOGENESIS-ASSOCIATED PROTEIN 20"/>
    <property type="match status" value="1"/>
</dbReference>